<dbReference type="OrthoDB" id="377733at2759"/>
<evidence type="ECO:0000313" key="3">
    <source>
        <dbReference type="Proteomes" id="UP000692954"/>
    </source>
</evidence>
<organism evidence="2 3">
    <name type="scientific">Paramecium sonneborni</name>
    <dbReference type="NCBI Taxonomy" id="65129"/>
    <lineage>
        <taxon>Eukaryota</taxon>
        <taxon>Sar</taxon>
        <taxon>Alveolata</taxon>
        <taxon>Ciliophora</taxon>
        <taxon>Intramacronucleata</taxon>
        <taxon>Oligohymenophorea</taxon>
        <taxon>Peniculida</taxon>
        <taxon>Parameciidae</taxon>
        <taxon>Paramecium</taxon>
    </lineage>
</organism>
<gene>
    <name evidence="2" type="ORF">PSON_ATCC_30995.1.T0780179</name>
</gene>
<proteinExistence type="predicted"/>
<dbReference type="InterPro" id="IPR032631">
    <property type="entry name" value="P-type_ATPase_N"/>
</dbReference>
<sequence length="77" mass="9569">MFWSKRPDFLNYSRQFEGNYKSERTQEELEQYPSNFIKTSRYNLVTFLPKSLLLQFTRYANISYAQQQFNVFQYYQH</sequence>
<accession>A0A8S1PI25</accession>
<name>A0A8S1PI25_9CILI</name>
<feature type="domain" description="P-type ATPase N-terminal" evidence="1">
    <location>
        <begin position="23"/>
        <end position="62"/>
    </location>
</feature>
<keyword evidence="3" id="KW-1185">Reference proteome</keyword>
<evidence type="ECO:0000313" key="2">
    <source>
        <dbReference type="EMBL" id="CAD8102746.1"/>
    </source>
</evidence>
<dbReference type="Pfam" id="PF16209">
    <property type="entry name" value="PhoLip_ATPase_N"/>
    <property type="match status" value="1"/>
</dbReference>
<dbReference type="Proteomes" id="UP000692954">
    <property type="component" value="Unassembled WGS sequence"/>
</dbReference>
<dbReference type="EMBL" id="CAJJDN010000078">
    <property type="protein sequence ID" value="CAD8102746.1"/>
    <property type="molecule type" value="Genomic_DNA"/>
</dbReference>
<evidence type="ECO:0000259" key="1">
    <source>
        <dbReference type="Pfam" id="PF16209"/>
    </source>
</evidence>
<reference evidence="2" key="1">
    <citation type="submission" date="2021-01" db="EMBL/GenBank/DDBJ databases">
        <authorList>
            <consortium name="Genoscope - CEA"/>
            <person name="William W."/>
        </authorList>
    </citation>
    <scope>NUCLEOTIDE SEQUENCE</scope>
</reference>
<comment type="caution">
    <text evidence="2">The sequence shown here is derived from an EMBL/GenBank/DDBJ whole genome shotgun (WGS) entry which is preliminary data.</text>
</comment>
<protein>
    <recommendedName>
        <fullName evidence="1">P-type ATPase N-terminal domain-containing protein</fullName>
    </recommendedName>
</protein>
<dbReference type="AlphaFoldDB" id="A0A8S1PI25"/>